<feature type="transmembrane region" description="Helical" evidence="13">
    <location>
        <begin position="181"/>
        <end position="206"/>
    </location>
</feature>
<evidence type="ECO:0000256" key="5">
    <source>
        <dbReference type="ARBA" id="ARBA00022519"/>
    </source>
</evidence>
<evidence type="ECO:0000256" key="11">
    <source>
        <dbReference type="ARBA" id="ARBA00023136"/>
    </source>
</evidence>
<feature type="transmembrane region" description="Helical" evidence="13">
    <location>
        <begin position="68"/>
        <end position="90"/>
    </location>
</feature>
<keyword evidence="15" id="KW-1185">Reference proteome</keyword>
<feature type="binding site" evidence="12">
    <location>
        <position position="313"/>
    </location>
    <ligand>
        <name>K(+)</name>
        <dbReference type="ChEBI" id="CHEBI:29103"/>
    </ligand>
</feature>
<dbReference type="OrthoDB" id="9810952at2"/>
<dbReference type="GO" id="GO:0015379">
    <property type="term" value="F:potassium:chloride symporter activity"/>
    <property type="evidence" value="ECO:0007669"/>
    <property type="project" value="InterPro"/>
</dbReference>
<feature type="transmembrane region" description="Helical" evidence="13">
    <location>
        <begin position="417"/>
        <end position="441"/>
    </location>
</feature>
<dbReference type="eggNOG" id="COG0168">
    <property type="taxonomic scope" value="Bacteria"/>
</dbReference>
<dbReference type="STRING" id="1125699.HMPREF9194_02235"/>
<evidence type="ECO:0000313" key="15">
    <source>
        <dbReference type="Proteomes" id="UP000014541"/>
    </source>
</evidence>
<keyword evidence="4" id="KW-1003">Cell membrane</keyword>
<evidence type="ECO:0000256" key="4">
    <source>
        <dbReference type="ARBA" id="ARBA00022475"/>
    </source>
</evidence>
<evidence type="ECO:0000256" key="1">
    <source>
        <dbReference type="ARBA" id="ARBA00004429"/>
    </source>
</evidence>
<feature type="transmembrane region" description="Helical" evidence="13">
    <location>
        <begin position="135"/>
        <end position="160"/>
    </location>
</feature>
<evidence type="ECO:0000313" key="14">
    <source>
        <dbReference type="EMBL" id="EPF31880.1"/>
    </source>
</evidence>
<dbReference type="PIRSF" id="PIRSF006247">
    <property type="entry name" value="TrkH"/>
    <property type="match status" value="1"/>
</dbReference>
<dbReference type="InterPro" id="IPR004772">
    <property type="entry name" value="TrkH"/>
</dbReference>
<dbReference type="Pfam" id="PF02386">
    <property type="entry name" value="TrkH"/>
    <property type="match status" value="1"/>
</dbReference>
<accession>S3K2Z4</accession>
<feature type="binding site" evidence="12">
    <location>
        <position position="219"/>
    </location>
    <ligand>
        <name>K(+)</name>
        <dbReference type="ChEBI" id="CHEBI:29103"/>
    </ligand>
</feature>
<keyword evidence="12" id="KW-0479">Metal-binding</keyword>
<feature type="transmembrane region" description="Helical" evidence="13">
    <location>
        <begin position="37"/>
        <end position="56"/>
    </location>
</feature>
<evidence type="ECO:0000256" key="10">
    <source>
        <dbReference type="ARBA" id="ARBA00023065"/>
    </source>
</evidence>
<gene>
    <name evidence="14" type="ORF">HMPREF9194_02235</name>
</gene>
<keyword evidence="8 12" id="KW-0630">Potassium</keyword>
<feature type="transmembrane region" description="Helical" evidence="13">
    <location>
        <begin position="236"/>
        <end position="259"/>
    </location>
</feature>
<evidence type="ECO:0000256" key="12">
    <source>
        <dbReference type="PIRSR" id="PIRSR006247-1"/>
    </source>
</evidence>
<evidence type="ECO:0000256" key="13">
    <source>
        <dbReference type="SAM" id="Phobius"/>
    </source>
</evidence>
<reference evidence="14 15" key="1">
    <citation type="submission" date="2013-04" db="EMBL/GenBank/DDBJ databases">
        <title>The Genome Sequence of Treponema maltophilum ATCC 51939.</title>
        <authorList>
            <consortium name="The Broad Institute Genomics Platform"/>
            <person name="Earl A."/>
            <person name="Ward D."/>
            <person name="Feldgarden M."/>
            <person name="Gevers D."/>
            <person name="Leonetti C."/>
            <person name="Blanton J.M."/>
            <person name="Dewhirst F.E."/>
            <person name="Izard J."/>
            <person name="Walker B."/>
            <person name="Young S."/>
            <person name="Zeng Q."/>
            <person name="Gargeya S."/>
            <person name="Fitzgerald M."/>
            <person name="Haas B."/>
            <person name="Abouelleil A."/>
            <person name="Allen A.W."/>
            <person name="Alvarado L."/>
            <person name="Arachchi H.M."/>
            <person name="Berlin A.M."/>
            <person name="Chapman S.B."/>
            <person name="Gainer-Dewar J."/>
            <person name="Goldberg J."/>
            <person name="Griggs A."/>
            <person name="Gujja S."/>
            <person name="Hansen M."/>
            <person name="Howarth C."/>
            <person name="Imamovic A."/>
            <person name="Ireland A."/>
            <person name="Larimer J."/>
            <person name="McCowan C."/>
            <person name="Murphy C."/>
            <person name="Pearson M."/>
            <person name="Poon T.W."/>
            <person name="Priest M."/>
            <person name="Roberts A."/>
            <person name="Saif S."/>
            <person name="Shea T."/>
            <person name="Sisk P."/>
            <person name="Sykes S."/>
            <person name="Wortman J."/>
            <person name="Nusbaum C."/>
            <person name="Birren B."/>
        </authorList>
    </citation>
    <scope>NUCLEOTIDE SEQUENCE [LARGE SCALE GENOMIC DNA]</scope>
    <source>
        <strain evidence="14 15">ATCC 51939</strain>
    </source>
</reference>
<dbReference type="PANTHER" id="PTHR32024">
    <property type="entry name" value="TRK SYSTEM POTASSIUM UPTAKE PROTEIN TRKG-RELATED"/>
    <property type="match status" value="1"/>
</dbReference>
<keyword evidence="5" id="KW-0997">Cell inner membrane</keyword>
<dbReference type="EMBL" id="ATFF01000006">
    <property type="protein sequence ID" value="EPF31880.1"/>
    <property type="molecule type" value="Genomic_DNA"/>
</dbReference>
<protein>
    <submittedName>
        <fullName evidence="14">TrkH family potassium uptake protein</fullName>
    </submittedName>
</protein>
<evidence type="ECO:0000256" key="3">
    <source>
        <dbReference type="ARBA" id="ARBA00022448"/>
    </source>
</evidence>
<feature type="binding site" evidence="12">
    <location>
        <position position="430"/>
    </location>
    <ligand>
        <name>K(+)</name>
        <dbReference type="ChEBI" id="CHEBI:29103"/>
    </ligand>
</feature>
<dbReference type="PATRIC" id="fig|1125699.3.peg.2256"/>
<comment type="similarity">
    <text evidence="2">Belongs to the TrkH potassium transport family.</text>
</comment>
<evidence type="ECO:0000256" key="7">
    <source>
        <dbReference type="ARBA" id="ARBA00022692"/>
    </source>
</evidence>
<dbReference type="AlphaFoldDB" id="S3K2Z4"/>
<feature type="transmembrane region" description="Helical" evidence="13">
    <location>
        <begin position="388"/>
        <end position="411"/>
    </location>
</feature>
<keyword evidence="6" id="KW-0633">Potassium transport</keyword>
<evidence type="ECO:0000256" key="2">
    <source>
        <dbReference type="ARBA" id="ARBA00009137"/>
    </source>
</evidence>
<keyword evidence="3" id="KW-0813">Transport</keyword>
<dbReference type="InterPro" id="IPR003445">
    <property type="entry name" value="Cat_transpt"/>
</dbReference>
<comment type="caution">
    <text evidence="14">The sequence shown here is derived from an EMBL/GenBank/DDBJ whole genome shotgun (WGS) entry which is preliminary data.</text>
</comment>
<dbReference type="Proteomes" id="UP000014541">
    <property type="component" value="Unassembled WGS sequence"/>
</dbReference>
<feature type="binding site" evidence="12">
    <location>
        <position position="110"/>
    </location>
    <ligand>
        <name>K(+)</name>
        <dbReference type="ChEBI" id="CHEBI:29103"/>
    </ligand>
</feature>
<evidence type="ECO:0000256" key="9">
    <source>
        <dbReference type="ARBA" id="ARBA00022989"/>
    </source>
</evidence>
<keyword evidence="10" id="KW-0406">Ion transport</keyword>
<proteinExistence type="inferred from homology"/>
<feature type="binding site" evidence="12">
    <location>
        <position position="314"/>
    </location>
    <ligand>
        <name>K(+)</name>
        <dbReference type="ChEBI" id="CHEBI:29103"/>
    </ligand>
</feature>
<keyword evidence="9 13" id="KW-1133">Transmembrane helix</keyword>
<dbReference type="HOGENOM" id="CLU_030708_0_2_12"/>
<comment type="subcellular location">
    <subcellularLocation>
        <location evidence="1">Cell inner membrane</location>
        <topology evidence="1">Multi-pass membrane protein</topology>
    </subcellularLocation>
</comment>
<name>S3K2Z4_TREMA</name>
<feature type="transmembrane region" description="Helical" evidence="13">
    <location>
        <begin position="327"/>
        <end position="352"/>
    </location>
</feature>
<keyword evidence="11 13" id="KW-0472">Membrane</keyword>
<evidence type="ECO:0000256" key="6">
    <source>
        <dbReference type="ARBA" id="ARBA00022538"/>
    </source>
</evidence>
<dbReference type="PANTHER" id="PTHR32024:SF2">
    <property type="entry name" value="TRK SYSTEM POTASSIUM UPTAKE PROTEIN TRKG-RELATED"/>
    <property type="match status" value="1"/>
</dbReference>
<feature type="transmembrane region" description="Helical" evidence="13">
    <location>
        <begin position="453"/>
        <end position="478"/>
    </location>
</feature>
<keyword evidence="7 13" id="KW-0812">Transmembrane</keyword>
<sequence length="480" mass="51863">MFISVVRIVGVLLALISLTMCIPVAAALVYGEYALIPAFVIPAAVCIVFEAVLFFLTRGSVFKLNSRTGFIVVAFSWLGACFFGALPFLLSGCIPAFDDALFESVSGFTTTGATILSEVESLPRSINLWRMQMHWLGGMGIVALTVALLPILGVGGFQLIKAETTGPEKGKITPKITVTAKILWFIYIALTLVQTVLLMCAGMDFFDALGHSFATVGTGGFSSRNASIGSYRSVGAEWICTIFMILAGVNFSLYYRVLVGRGIEFLQNTELKVYAAVIFIATVLIVPFIMPQYGSFGTAFRHASFHVASIISTTGFSTVDYTLWHPAAQIVLCALMFIGGCSGSTAGGIKVIRWVIVGKQMGIEVRRQLHPHGVFSIHLNKRAGRKDVVYSVAAFIFLYFFMLMLTAIAAACDGADVLTSLTASLALVGNIGPGFGAVGPVHNFGFFSSAAKYWFSFAMLAGRLELYTMLIFFMPGFWKK</sequence>
<organism evidence="14 15">
    <name type="scientific">Treponema maltophilum ATCC 51939</name>
    <dbReference type="NCBI Taxonomy" id="1125699"/>
    <lineage>
        <taxon>Bacteria</taxon>
        <taxon>Pseudomonadati</taxon>
        <taxon>Spirochaetota</taxon>
        <taxon>Spirochaetia</taxon>
        <taxon>Spirochaetales</taxon>
        <taxon>Treponemataceae</taxon>
        <taxon>Treponema</taxon>
    </lineage>
</organism>
<evidence type="ECO:0000256" key="8">
    <source>
        <dbReference type="ARBA" id="ARBA00022958"/>
    </source>
</evidence>
<feature type="binding site" evidence="12">
    <location>
        <position position="111"/>
    </location>
    <ligand>
        <name>K(+)</name>
        <dbReference type="ChEBI" id="CHEBI:29103"/>
    </ligand>
</feature>
<dbReference type="GO" id="GO:0046872">
    <property type="term" value="F:metal ion binding"/>
    <property type="evidence" value="ECO:0007669"/>
    <property type="project" value="UniProtKB-KW"/>
</dbReference>
<dbReference type="GO" id="GO:0005886">
    <property type="term" value="C:plasma membrane"/>
    <property type="evidence" value="ECO:0007669"/>
    <property type="project" value="UniProtKB-SubCell"/>
</dbReference>
<feature type="transmembrane region" description="Helical" evidence="13">
    <location>
        <begin position="271"/>
        <end position="290"/>
    </location>
</feature>